<dbReference type="Pfam" id="PF12867">
    <property type="entry name" value="DinB_2"/>
    <property type="match status" value="1"/>
</dbReference>
<dbReference type="Gene3D" id="1.20.120.450">
    <property type="entry name" value="dinb family like domain"/>
    <property type="match status" value="1"/>
</dbReference>
<sequence length="179" mass="20499">METTKGLKIPKAGDFPLFYKRYIDLASAKDLKKLSLDQEMFIKSIYEKLSKDQALLSYGVEKWSFSELLGHITDTEKLMHFRALSISRGEKSNLPSFDQDSYVINADFNAIAPDKLLSTFILHRELLWQFIDDIPQSKWENVGSVSSGPMSLSALIFIIFGHMEHHIQIIKKDYLPLIG</sequence>
<evidence type="ECO:0000259" key="1">
    <source>
        <dbReference type="Pfam" id="PF12867"/>
    </source>
</evidence>
<dbReference type="AlphaFoldDB" id="A0A0H4PWA8"/>
<feature type="domain" description="DinB-like" evidence="1">
    <location>
        <begin position="47"/>
        <end position="170"/>
    </location>
</feature>
<dbReference type="OrthoDB" id="9793216at2"/>
<dbReference type="STRING" id="320787.CA2015_3274"/>
<organism evidence="2 3">
    <name type="scientific">Cyclobacterium amurskyense</name>
    <dbReference type="NCBI Taxonomy" id="320787"/>
    <lineage>
        <taxon>Bacteria</taxon>
        <taxon>Pseudomonadati</taxon>
        <taxon>Bacteroidota</taxon>
        <taxon>Cytophagia</taxon>
        <taxon>Cytophagales</taxon>
        <taxon>Cyclobacteriaceae</taxon>
        <taxon>Cyclobacterium</taxon>
    </lineage>
</organism>
<evidence type="ECO:0000313" key="3">
    <source>
        <dbReference type="Proteomes" id="UP000036520"/>
    </source>
</evidence>
<reference evidence="2 3" key="1">
    <citation type="submission" date="2015-07" db="EMBL/GenBank/DDBJ databases">
        <authorList>
            <person name="Kim K.M."/>
        </authorList>
    </citation>
    <scope>NUCLEOTIDE SEQUENCE [LARGE SCALE GENOMIC DNA]</scope>
    <source>
        <strain evidence="2 3">KCTC 12363</strain>
    </source>
</reference>
<dbReference type="EMBL" id="CP012040">
    <property type="protein sequence ID" value="AKP52667.1"/>
    <property type="molecule type" value="Genomic_DNA"/>
</dbReference>
<dbReference type="InterPro" id="IPR034660">
    <property type="entry name" value="DinB/YfiT-like"/>
</dbReference>
<name>A0A0H4PWA8_9BACT</name>
<accession>A0A0H4PWA8</accession>
<dbReference type="SUPFAM" id="SSF109854">
    <property type="entry name" value="DinB/YfiT-like putative metalloenzymes"/>
    <property type="match status" value="1"/>
</dbReference>
<proteinExistence type="predicted"/>
<keyword evidence="3" id="KW-1185">Reference proteome</keyword>
<dbReference type="RefSeq" id="WP_048642859.1">
    <property type="nucleotide sequence ID" value="NZ_CAXBGM010000137.1"/>
</dbReference>
<protein>
    <recommendedName>
        <fullName evidence="1">DinB-like domain-containing protein</fullName>
    </recommendedName>
</protein>
<dbReference type="Proteomes" id="UP000036520">
    <property type="component" value="Chromosome"/>
</dbReference>
<dbReference type="InterPro" id="IPR024775">
    <property type="entry name" value="DinB-like"/>
</dbReference>
<dbReference type="KEGG" id="camu:CA2015_3274"/>
<gene>
    <name evidence="2" type="ORF">CA2015_3274</name>
</gene>
<evidence type="ECO:0000313" key="2">
    <source>
        <dbReference type="EMBL" id="AKP52667.1"/>
    </source>
</evidence>